<dbReference type="Proteomes" id="UP000593562">
    <property type="component" value="Unassembled WGS sequence"/>
</dbReference>
<gene>
    <name evidence="2" type="ORF">HS088_TW22G00130</name>
</gene>
<name>A0A7J7BX55_TRIWF</name>
<sequence>MANLIGKVNPAMASKTPTWADQWDNLDSQDDDDKNKKTSGSSGKKMTEVKAAASAGLDKAKVAATVSTQKVKSGTSAGMKWVKNQYQKFSSK</sequence>
<reference evidence="2 3" key="1">
    <citation type="journal article" date="2020" name="Nat. Commun.">
        <title>Genome of Tripterygium wilfordii and identification of cytochrome P450 involved in triptolide biosynthesis.</title>
        <authorList>
            <person name="Tu L."/>
            <person name="Su P."/>
            <person name="Zhang Z."/>
            <person name="Gao L."/>
            <person name="Wang J."/>
            <person name="Hu T."/>
            <person name="Zhou J."/>
            <person name="Zhang Y."/>
            <person name="Zhao Y."/>
            <person name="Liu Y."/>
            <person name="Song Y."/>
            <person name="Tong Y."/>
            <person name="Lu Y."/>
            <person name="Yang J."/>
            <person name="Xu C."/>
            <person name="Jia M."/>
            <person name="Peters R.J."/>
            <person name="Huang L."/>
            <person name="Gao W."/>
        </authorList>
    </citation>
    <scope>NUCLEOTIDE SEQUENCE [LARGE SCALE GENOMIC DNA]</scope>
    <source>
        <strain evidence="3">cv. XIE 37</strain>
        <tissue evidence="2">Leaf</tissue>
    </source>
</reference>
<keyword evidence="3" id="KW-1185">Reference proteome</keyword>
<dbReference type="PANTHER" id="PTHR33386:SF13">
    <property type="entry name" value="EXPRESSED PROTEIN"/>
    <property type="match status" value="1"/>
</dbReference>
<proteinExistence type="predicted"/>
<protein>
    <submittedName>
        <fullName evidence="2">Uncharacterized protein</fullName>
    </submittedName>
</protein>
<dbReference type="AlphaFoldDB" id="A0A7J7BX55"/>
<evidence type="ECO:0000256" key="1">
    <source>
        <dbReference type="SAM" id="MobiDB-lite"/>
    </source>
</evidence>
<dbReference type="InParanoid" id="A0A7J7BX55"/>
<organism evidence="2 3">
    <name type="scientific">Tripterygium wilfordii</name>
    <name type="common">Thunder God vine</name>
    <dbReference type="NCBI Taxonomy" id="458696"/>
    <lineage>
        <taxon>Eukaryota</taxon>
        <taxon>Viridiplantae</taxon>
        <taxon>Streptophyta</taxon>
        <taxon>Embryophyta</taxon>
        <taxon>Tracheophyta</taxon>
        <taxon>Spermatophyta</taxon>
        <taxon>Magnoliopsida</taxon>
        <taxon>eudicotyledons</taxon>
        <taxon>Gunneridae</taxon>
        <taxon>Pentapetalae</taxon>
        <taxon>rosids</taxon>
        <taxon>fabids</taxon>
        <taxon>Celastrales</taxon>
        <taxon>Celastraceae</taxon>
        <taxon>Tripterygium</taxon>
    </lineage>
</organism>
<feature type="region of interest" description="Disordered" evidence="1">
    <location>
        <begin position="1"/>
        <end position="48"/>
    </location>
</feature>
<evidence type="ECO:0000313" key="3">
    <source>
        <dbReference type="Proteomes" id="UP000593562"/>
    </source>
</evidence>
<evidence type="ECO:0000313" key="2">
    <source>
        <dbReference type="EMBL" id="KAF5726452.1"/>
    </source>
</evidence>
<dbReference type="PANTHER" id="PTHR33386">
    <property type="entry name" value="OS02G0740600 PROTEIN"/>
    <property type="match status" value="1"/>
</dbReference>
<comment type="caution">
    <text evidence="2">The sequence shown here is derived from an EMBL/GenBank/DDBJ whole genome shotgun (WGS) entry which is preliminary data.</text>
</comment>
<accession>A0A7J7BX55</accession>
<dbReference type="EMBL" id="JAAARO010000022">
    <property type="protein sequence ID" value="KAF5726452.1"/>
    <property type="molecule type" value="Genomic_DNA"/>
</dbReference>